<feature type="transmembrane region" description="Helical" evidence="2">
    <location>
        <begin position="115"/>
        <end position="137"/>
    </location>
</feature>
<feature type="transmembrane region" description="Helical" evidence="2">
    <location>
        <begin position="184"/>
        <end position="207"/>
    </location>
</feature>
<comment type="caution">
    <text evidence="3">The sequence shown here is derived from an EMBL/GenBank/DDBJ whole genome shotgun (WGS) entry which is preliminary data.</text>
</comment>
<feature type="transmembrane region" description="Helical" evidence="2">
    <location>
        <begin position="336"/>
        <end position="358"/>
    </location>
</feature>
<dbReference type="InterPro" id="IPR039672">
    <property type="entry name" value="MFS_2"/>
</dbReference>
<keyword evidence="2" id="KW-0472">Membrane</keyword>
<name>A0A0L7T581_9GAMM</name>
<evidence type="ECO:0000256" key="2">
    <source>
        <dbReference type="SAM" id="Phobius"/>
    </source>
</evidence>
<dbReference type="CDD" id="cd17332">
    <property type="entry name" value="MFS_MelB_like"/>
    <property type="match status" value="1"/>
</dbReference>
<feature type="transmembrane region" description="Helical" evidence="2">
    <location>
        <begin position="312"/>
        <end position="330"/>
    </location>
</feature>
<dbReference type="AlphaFoldDB" id="A0A0L7T581"/>
<accession>A0A0L7T581</accession>
<comment type="similarity">
    <text evidence="1">Belongs to the sodium:galactoside symporter (TC 2.A.2) family.</text>
</comment>
<dbReference type="Pfam" id="PF13347">
    <property type="entry name" value="MFS_2"/>
    <property type="match status" value="1"/>
</dbReference>
<dbReference type="SUPFAM" id="SSF103473">
    <property type="entry name" value="MFS general substrate transporter"/>
    <property type="match status" value="1"/>
</dbReference>
<dbReference type="InterPro" id="IPR036259">
    <property type="entry name" value="MFS_trans_sf"/>
</dbReference>
<feature type="transmembrane region" description="Helical" evidence="2">
    <location>
        <begin position="247"/>
        <end position="270"/>
    </location>
</feature>
<keyword evidence="2" id="KW-0812">Transmembrane</keyword>
<feature type="transmembrane region" description="Helical" evidence="2">
    <location>
        <begin position="157"/>
        <end position="178"/>
    </location>
</feature>
<keyword evidence="4" id="KW-1185">Reference proteome</keyword>
<dbReference type="Gene3D" id="1.20.1250.20">
    <property type="entry name" value="MFS general substrate transporter like domains"/>
    <property type="match status" value="1"/>
</dbReference>
<feature type="transmembrane region" description="Helical" evidence="2">
    <location>
        <begin position="90"/>
        <end position="109"/>
    </location>
</feature>
<dbReference type="Proteomes" id="UP000037088">
    <property type="component" value="Unassembled WGS sequence"/>
</dbReference>
<dbReference type="RefSeq" id="WP_052898969.1">
    <property type="nucleotide sequence ID" value="NZ_JRXE01000010.1"/>
</dbReference>
<evidence type="ECO:0000313" key="4">
    <source>
        <dbReference type="Proteomes" id="UP000037088"/>
    </source>
</evidence>
<protein>
    <submittedName>
        <fullName evidence="3">Major facilitator transporter</fullName>
    </submittedName>
</protein>
<sequence length="521" mass="57749">MINRAQEKPIGLKNMLAYGGGDVFGGGSFAVLGLWLMFFYTTYGGLSPAEAGAVIAIARLLDAFFDPLMGYVTDNFYRTALGQRFGRRGFFFLLGAPLVFISYVVMWVSDMGFGYYLATYILFYAAYTLVIVPYETLAAEMTHDFRVRSKLTGVRMFFSMGAGILAAWLPGAIIAVLGEDSSASFLYMGIIFATLFAIVIVCLYLFTWERPIQLECKPQKVEFRRDMSALFRSLLSTFKVRTFRQHVGMYLGAYVALDVLGAVLAYYIIFVLGHSTVDAANGMTFMSIVQFFCIAAWIPLCIRIGNGAAYKLAQLFMLSSVALFISIYAFELPSTLWLMWLAALIMGMGRSGTQYVCWNIYSFIPDVDEMLTGERREGIFAGVMTFVRKAVQAVALFIVGMVLQAYGFAGKGAAQQPPEAIHGIALVFGIGAVVFLAVGLFSSLKFSLNRHNHALLIEEIQRRKQGGAASEVSAEARAVAEKLTGWPYPQLWGNNPIMRSIDPMRRAPEMQREIKHDANSL</sequence>
<feature type="transmembrane region" description="Helical" evidence="2">
    <location>
        <begin position="49"/>
        <end position="69"/>
    </location>
</feature>
<dbReference type="GO" id="GO:0005886">
    <property type="term" value="C:plasma membrane"/>
    <property type="evidence" value="ECO:0007669"/>
    <property type="project" value="TreeGrafter"/>
</dbReference>
<feature type="transmembrane region" description="Helical" evidence="2">
    <location>
        <begin position="21"/>
        <end position="43"/>
    </location>
</feature>
<organism evidence="3 4">
    <name type="scientific">Winslowiella iniecta</name>
    <dbReference type="NCBI Taxonomy" id="1560201"/>
    <lineage>
        <taxon>Bacteria</taxon>
        <taxon>Pseudomonadati</taxon>
        <taxon>Pseudomonadota</taxon>
        <taxon>Gammaproteobacteria</taxon>
        <taxon>Enterobacterales</taxon>
        <taxon>Erwiniaceae</taxon>
        <taxon>Winslowiella</taxon>
    </lineage>
</organism>
<dbReference type="GO" id="GO:0008643">
    <property type="term" value="P:carbohydrate transport"/>
    <property type="evidence" value="ECO:0007669"/>
    <property type="project" value="InterPro"/>
</dbReference>
<feature type="transmembrane region" description="Helical" evidence="2">
    <location>
        <begin position="420"/>
        <end position="441"/>
    </location>
</feature>
<feature type="transmembrane region" description="Helical" evidence="2">
    <location>
        <begin position="282"/>
        <end position="300"/>
    </location>
</feature>
<reference evidence="3 4" key="1">
    <citation type="journal article" date="2015" name="Int. J. Syst. Evol. Microbiol.">
        <title>Erwinia iniecta sp. nov., isolated from Russian wheat aphids (Diuraphis noxia).</title>
        <authorList>
            <person name="Campillo T."/>
            <person name="Luna E."/>
            <person name="Portier P."/>
            <person name="Fischer-Le Saux M."/>
            <person name="Lapitan N."/>
            <person name="Tisserat N.A."/>
            <person name="Leach J.E."/>
        </authorList>
    </citation>
    <scope>NUCLEOTIDE SEQUENCE [LARGE SCALE GENOMIC DNA]</scope>
    <source>
        <strain evidence="3 4">B120</strain>
    </source>
</reference>
<dbReference type="PANTHER" id="PTHR11328">
    <property type="entry name" value="MAJOR FACILITATOR SUPERFAMILY DOMAIN-CONTAINING PROTEIN"/>
    <property type="match status" value="1"/>
</dbReference>
<dbReference type="PANTHER" id="PTHR11328:SF24">
    <property type="entry name" value="MAJOR FACILITATOR SUPERFAMILY (MFS) PROFILE DOMAIN-CONTAINING PROTEIN"/>
    <property type="match status" value="1"/>
</dbReference>
<gene>
    <name evidence="3" type="ORF">NG42_09085</name>
</gene>
<evidence type="ECO:0000256" key="1">
    <source>
        <dbReference type="ARBA" id="ARBA00009617"/>
    </source>
</evidence>
<dbReference type="EMBL" id="JRXE01000010">
    <property type="protein sequence ID" value="KOC90505.1"/>
    <property type="molecule type" value="Genomic_DNA"/>
</dbReference>
<evidence type="ECO:0000313" key="3">
    <source>
        <dbReference type="EMBL" id="KOC90505.1"/>
    </source>
</evidence>
<feature type="transmembrane region" description="Helical" evidence="2">
    <location>
        <begin position="379"/>
        <end position="408"/>
    </location>
</feature>
<dbReference type="GO" id="GO:0015293">
    <property type="term" value="F:symporter activity"/>
    <property type="evidence" value="ECO:0007669"/>
    <property type="project" value="InterPro"/>
</dbReference>
<dbReference type="PATRIC" id="fig|1560201.3.peg.1931"/>
<keyword evidence="2" id="KW-1133">Transmembrane helix</keyword>
<proteinExistence type="inferred from homology"/>